<dbReference type="GO" id="GO:0006520">
    <property type="term" value="P:amino acid metabolic process"/>
    <property type="evidence" value="ECO:0007669"/>
    <property type="project" value="InterPro"/>
</dbReference>
<dbReference type="InterPro" id="IPR015421">
    <property type="entry name" value="PyrdxlP-dep_Trfase_major"/>
</dbReference>
<protein>
    <recommendedName>
        <fullName evidence="6">Aminotransferase</fullName>
        <ecNumber evidence="6">2.6.1.-</ecNumber>
    </recommendedName>
</protein>
<dbReference type="PANTHER" id="PTHR46383:SF1">
    <property type="entry name" value="ASPARTATE AMINOTRANSFERASE"/>
    <property type="match status" value="1"/>
</dbReference>
<dbReference type="EMBL" id="WACR01000001">
    <property type="protein sequence ID" value="KAB1066018.1"/>
    <property type="molecule type" value="Genomic_DNA"/>
</dbReference>
<keyword evidence="9" id="KW-1185">Reference proteome</keyword>
<name>A0A6N6M7G6_9FLAO</name>
<comment type="caution">
    <text evidence="8">The sequence shown here is derived from an EMBL/GenBank/DDBJ whole genome shotgun (WGS) entry which is preliminary data.</text>
</comment>
<comment type="similarity">
    <text evidence="2 6">Belongs to the class-I pyridoxal-phosphate-dependent aminotransferase family.</text>
</comment>
<dbReference type="InterPro" id="IPR004839">
    <property type="entry name" value="Aminotransferase_I/II_large"/>
</dbReference>
<evidence type="ECO:0000259" key="7">
    <source>
        <dbReference type="Pfam" id="PF00155"/>
    </source>
</evidence>
<dbReference type="Pfam" id="PF00155">
    <property type="entry name" value="Aminotran_1_2"/>
    <property type="match status" value="1"/>
</dbReference>
<dbReference type="Gene3D" id="3.90.1150.10">
    <property type="entry name" value="Aspartate Aminotransferase, domain 1"/>
    <property type="match status" value="1"/>
</dbReference>
<organism evidence="8 9">
    <name type="scientific">Salibacter halophilus</name>
    <dbReference type="NCBI Taxonomy" id="1803916"/>
    <lineage>
        <taxon>Bacteria</taxon>
        <taxon>Pseudomonadati</taxon>
        <taxon>Bacteroidota</taxon>
        <taxon>Flavobacteriia</taxon>
        <taxon>Flavobacteriales</taxon>
        <taxon>Salibacteraceae</taxon>
        <taxon>Salibacter</taxon>
    </lineage>
</organism>
<dbReference type="Gene3D" id="3.40.640.10">
    <property type="entry name" value="Type I PLP-dependent aspartate aminotransferase-like (Major domain)"/>
    <property type="match status" value="1"/>
</dbReference>
<dbReference type="RefSeq" id="WP_151166006.1">
    <property type="nucleotide sequence ID" value="NZ_WACR01000001.1"/>
</dbReference>
<reference evidence="8 9" key="1">
    <citation type="submission" date="2019-09" db="EMBL/GenBank/DDBJ databases">
        <title>Genomes of Cryomorphaceae.</title>
        <authorList>
            <person name="Bowman J.P."/>
        </authorList>
    </citation>
    <scope>NUCLEOTIDE SEQUENCE [LARGE SCALE GENOMIC DNA]</scope>
    <source>
        <strain evidence="8 9">KCTC 52047</strain>
    </source>
</reference>
<dbReference type="InterPro" id="IPR004838">
    <property type="entry name" value="NHTrfase_class1_PyrdxlP-BS"/>
</dbReference>
<evidence type="ECO:0000313" key="9">
    <source>
        <dbReference type="Proteomes" id="UP000435357"/>
    </source>
</evidence>
<dbReference type="InterPro" id="IPR015424">
    <property type="entry name" value="PyrdxlP-dep_Trfase"/>
</dbReference>
<gene>
    <name evidence="8" type="ORF">F3059_00680</name>
</gene>
<dbReference type="OrthoDB" id="9802328at2"/>
<evidence type="ECO:0000256" key="6">
    <source>
        <dbReference type="RuleBase" id="RU000481"/>
    </source>
</evidence>
<evidence type="ECO:0000256" key="3">
    <source>
        <dbReference type="ARBA" id="ARBA00022576"/>
    </source>
</evidence>
<dbReference type="InterPro" id="IPR015422">
    <property type="entry name" value="PyrdxlP-dep_Trfase_small"/>
</dbReference>
<dbReference type="GO" id="GO:0008483">
    <property type="term" value="F:transaminase activity"/>
    <property type="evidence" value="ECO:0007669"/>
    <property type="project" value="UniProtKB-KW"/>
</dbReference>
<keyword evidence="4 6" id="KW-0808">Transferase</keyword>
<dbReference type="AlphaFoldDB" id="A0A6N6M7G6"/>
<keyword evidence="3 6" id="KW-0032">Aminotransferase</keyword>
<accession>A0A6N6M7G6</accession>
<comment type="cofactor">
    <cofactor evidence="1 6">
        <name>pyridoxal 5'-phosphate</name>
        <dbReference type="ChEBI" id="CHEBI:597326"/>
    </cofactor>
</comment>
<dbReference type="GO" id="GO:0030170">
    <property type="term" value="F:pyridoxal phosphate binding"/>
    <property type="evidence" value="ECO:0007669"/>
    <property type="project" value="InterPro"/>
</dbReference>
<proteinExistence type="inferred from homology"/>
<dbReference type="CDD" id="cd00609">
    <property type="entry name" value="AAT_like"/>
    <property type="match status" value="1"/>
</dbReference>
<sequence length="398" mass="43661">MKHVSKRVKELSESQTLLMAAKSRELQDRGVDVINLSIGEPDFDTPEFIKEAAKKAIDDNITHYTPVPGFPELREAIAKKLKRDNKLDYSAGNVVVSTGAKQSLMNVVLSVINPGEELILPAPYWVSYYAMGEFAQASIKTIKTTVESEFKITGDQLEKSITSKSRLLIFSSPCNPSGSVYSEEELSDLVRVIQKHPNLVVVSDEIYEHINYSGSHASLARFEEIKDQVVTVNGVSKGFAMTGWRIGYIAAPEWIAKAAIKVQGQFTSGANSIAQMAAKAALDASPDSVSYMNDAFLKRRELILDLLKGIDGLKTATPQGAFYVFPDVSHFFGKDTPEGKVIAHSTDLCMYLLNEVAVATVPGEAFGDENCIRLSYATSEGNIKLAIERIKKALDKLK</sequence>
<dbReference type="FunFam" id="3.40.640.10:FF:000033">
    <property type="entry name" value="Aspartate aminotransferase"/>
    <property type="match status" value="1"/>
</dbReference>
<evidence type="ECO:0000256" key="5">
    <source>
        <dbReference type="ARBA" id="ARBA00022898"/>
    </source>
</evidence>
<dbReference type="InterPro" id="IPR050596">
    <property type="entry name" value="AspAT/PAT-like"/>
</dbReference>
<dbReference type="Proteomes" id="UP000435357">
    <property type="component" value="Unassembled WGS sequence"/>
</dbReference>
<dbReference type="PROSITE" id="PS00105">
    <property type="entry name" value="AA_TRANSFER_CLASS_1"/>
    <property type="match status" value="1"/>
</dbReference>
<evidence type="ECO:0000313" key="8">
    <source>
        <dbReference type="EMBL" id="KAB1066018.1"/>
    </source>
</evidence>
<keyword evidence="5" id="KW-0663">Pyridoxal phosphate</keyword>
<evidence type="ECO:0000256" key="1">
    <source>
        <dbReference type="ARBA" id="ARBA00001933"/>
    </source>
</evidence>
<feature type="domain" description="Aminotransferase class I/classII large" evidence="7">
    <location>
        <begin position="32"/>
        <end position="390"/>
    </location>
</feature>
<dbReference type="PANTHER" id="PTHR46383">
    <property type="entry name" value="ASPARTATE AMINOTRANSFERASE"/>
    <property type="match status" value="1"/>
</dbReference>
<evidence type="ECO:0000256" key="4">
    <source>
        <dbReference type="ARBA" id="ARBA00022679"/>
    </source>
</evidence>
<dbReference type="SUPFAM" id="SSF53383">
    <property type="entry name" value="PLP-dependent transferases"/>
    <property type="match status" value="1"/>
</dbReference>
<dbReference type="EC" id="2.6.1.-" evidence="6"/>
<evidence type="ECO:0000256" key="2">
    <source>
        <dbReference type="ARBA" id="ARBA00007441"/>
    </source>
</evidence>